<comment type="caution">
    <text evidence="8">The sequence shown here is derived from an EMBL/GenBank/DDBJ whole genome shotgun (WGS) entry which is preliminary data.</text>
</comment>
<dbReference type="InterPro" id="IPR050987">
    <property type="entry name" value="AtrR-like"/>
</dbReference>
<feature type="compositionally biased region" description="Low complexity" evidence="5">
    <location>
        <begin position="164"/>
        <end position="178"/>
    </location>
</feature>
<feature type="region of interest" description="Disordered" evidence="5">
    <location>
        <begin position="138"/>
        <end position="186"/>
    </location>
</feature>
<evidence type="ECO:0000256" key="6">
    <source>
        <dbReference type="SAM" id="Phobius"/>
    </source>
</evidence>
<evidence type="ECO:0000313" key="9">
    <source>
        <dbReference type="Proteomes" id="UP001360560"/>
    </source>
</evidence>
<keyword evidence="3" id="KW-0238">DNA-binding</keyword>
<name>A0AAV5QY60_9ASCO</name>
<evidence type="ECO:0000259" key="7">
    <source>
        <dbReference type="PROSITE" id="PS50048"/>
    </source>
</evidence>
<keyword evidence="6" id="KW-0472">Membrane</keyword>
<dbReference type="SMART" id="SM00066">
    <property type="entry name" value="GAL4"/>
    <property type="match status" value="1"/>
</dbReference>
<feature type="compositionally biased region" description="Low complexity" evidence="5">
    <location>
        <begin position="141"/>
        <end position="152"/>
    </location>
</feature>
<keyword evidence="9" id="KW-1185">Reference proteome</keyword>
<proteinExistence type="predicted"/>
<keyword evidence="6" id="KW-1133">Transmembrane helix</keyword>
<dbReference type="EMBL" id="BTFZ01000020">
    <property type="protein sequence ID" value="GMM39028.1"/>
    <property type="molecule type" value="Genomic_DNA"/>
</dbReference>
<dbReference type="CDD" id="cd12148">
    <property type="entry name" value="fungal_TF_MHR"/>
    <property type="match status" value="1"/>
</dbReference>
<dbReference type="GO" id="GO:0005634">
    <property type="term" value="C:nucleus"/>
    <property type="evidence" value="ECO:0007669"/>
    <property type="project" value="UniProtKB-SubCell"/>
</dbReference>
<dbReference type="RefSeq" id="XP_064856023.1">
    <property type="nucleotide sequence ID" value="XM_064999951.1"/>
</dbReference>
<dbReference type="GeneID" id="90077016"/>
<dbReference type="Gene3D" id="4.10.240.10">
    <property type="entry name" value="Zn(2)-C6 fungal-type DNA-binding domain"/>
    <property type="match status" value="1"/>
</dbReference>
<evidence type="ECO:0000256" key="1">
    <source>
        <dbReference type="ARBA" id="ARBA00004123"/>
    </source>
</evidence>
<keyword evidence="4" id="KW-0539">Nucleus</keyword>
<dbReference type="InterPro" id="IPR001138">
    <property type="entry name" value="Zn2Cys6_DnaBD"/>
</dbReference>
<evidence type="ECO:0000256" key="5">
    <source>
        <dbReference type="SAM" id="MobiDB-lite"/>
    </source>
</evidence>
<sequence length="1061" mass="121498">MMRSSPSSNDEGPETSYHIDESLRPGHRVSSACDSCRRRKTKCSGQNPCAYCAVHNLPCAYTYVRKKRTKYKKTTKIMDASALEVQIEVLTSRIGVLENQIYNLNTKFDSVTKMNELLLEKLSKTQDSTKNILPLIRSQSNTHNIHNNNRNHNYNHNHNHNHNPNHNQNNDNNNNNINKAPVTNRGYDPMKISQLVQRDSTIDKKTRKEIVDEFLDLISSSSSVTIFSQPSLKSIKRLSGKNFEIFEPVVKDHAKIIKKITRFLKIDFNQSSCHLTYLLERRQIICNLIQVFLDLNVDSMMFSGKKGGLSIIKGILEKWKSSSIATPPDLTNSEHLILCAIVCLGCSYMDLTITGNGNSSQSYSPMPASITQSILSSVNDPQLNIAELERVAMKDCFFYFHKLIKFNEGPSTIFGILLLCFYLRSTVFFRCNYLILSVACKHIKSLGYDKFSIASCSPDIDEDILVIKMLWFKCYIYDKDISFSVEKSPMMKDDELTDYDFFNFTKIIIAKFLQNRNKEMNEDYSALSQINFNQDNSIVNRRAFFNVLHKFATYSSFGFGLLVNYFSFTLVKLLSKYSKEFYRNSVLNNMEGYSDTSLANDEDFLGSFFRALDVVNQLNIELKAWEESLPENVRPNSGMDISLYKVLGDYHDENFDHENKRRKINNDQKKTESGRYLYPDSFSYRTELIRTNVAFLLMTQFTYYYHVMKANRLAHKACYLLYRRIDKHSSTTSEFEQKRIRHAFRSRMETFENSYLTAAKSILILSFSIFKYNPRVIYWGANFIFCAFFVIFLHSVGRFSIDDPIPCCVNTNENCLYELHLLIDCYLCCLSKPVFVIRHIDSNFVERSGRRMVLLCLENLKEKTTYNYDTDYKVAQFLSVIKAANEKDNAFPPSANTSVDGNNDYLHPSNGVSNASARDINAFDGGLNTQAFNNSSTIKDNSKSFLGGFDNVPMNGLNKDASSILFMDPSFSAPSKDFREHSVAPAFFSPNVQDGNNNDNKSANNFLVNETNGDVRYGGGCESDDRLTCDNIFLDLNDLDPFSMNGSLFHDDTQKFAASNF</sequence>
<dbReference type="PROSITE" id="PS50048">
    <property type="entry name" value="ZN2_CY6_FUNGAL_2"/>
    <property type="match status" value="1"/>
</dbReference>
<dbReference type="GO" id="GO:0000981">
    <property type="term" value="F:DNA-binding transcription factor activity, RNA polymerase II-specific"/>
    <property type="evidence" value="ECO:0007669"/>
    <property type="project" value="InterPro"/>
</dbReference>
<dbReference type="GO" id="GO:0008270">
    <property type="term" value="F:zinc ion binding"/>
    <property type="evidence" value="ECO:0007669"/>
    <property type="project" value="InterPro"/>
</dbReference>
<feature type="domain" description="Zn(2)-C6 fungal-type" evidence="7">
    <location>
        <begin position="32"/>
        <end position="61"/>
    </location>
</feature>
<accession>A0AAV5QY60</accession>
<dbReference type="GO" id="GO:0003677">
    <property type="term" value="F:DNA binding"/>
    <property type="evidence" value="ECO:0007669"/>
    <property type="project" value="UniProtKB-KW"/>
</dbReference>
<organism evidence="8 9">
    <name type="scientific">Saccharomycopsis crataegensis</name>
    <dbReference type="NCBI Taxonomy" id="43959"/>
    <lineage>
        <taxon>Eukaryota</taxon>
        <taxon>Fungi</taxon>
        <taxon>Dikarya</taxon>
        <taxon>Ascomycota</taxon>
        <taxon>Saccharomycotina</taxon>
        <taxon>Saccharomycetes</taxon>
        <taxon>Saccharomycopsidaceae</taxon>
        <taxon>Saccharomycopsis</taxon>
    </lineage>
</organism>
<dbReference type="InterPro" id="IPR036864">
    <property type="entry name" value="Zn2-C6_fun-type_DNA-bd_sf"/>
</dbReference>
<dbReference type="CDD" id="cd00067">
    <property type="entry name" value="GAL4"/>
    <property type="match status" value="1"/>
</dbReference>
<evidence type="ECO:0000256" key="3">
    <source>
        <dbReference type="ARBA" id="ARBA00023125"/>
    </source>
</evidence>
<feature type="transmembrane region" description="Helical" evidence="6">
    <location>
        <begin position="776"/>
        <end position="796"/>
    </location>
</feature>
<dbReference type="PANTHER" id="PTHR46910">
    <property type="entry name" value="TRANSCRIPTION FACTOR PDR1"/>
    <property type="match status" value="1"/>
</dbReference>
<evidence type="ECO:0000256" key="4">
    <source>
        <dbReference type="ARBA" id="ARBA00023242"/>
    </source>
</evidence>
<gene>
    <name evidence="8" type="ORF">DASC09_063670</name>
</gene>
<feature type="region of interest" description="Disordered" evidence="5">
    <location>
        <begin position="1"/>
        <end position="21"/>
    </location>
</feature>
<feature type="transmembrane region" description="Helical" evidence="6">
    <location>
        <begin position="551"/>
        <end position="574"/>
    </location>
</feature>
<feature type="compositionally biased region" description="Basic residues" evidence="5">
    <location>
        <begin position="153"/>
        <end position="163"/>
    </location>
</feature>
<dbReference type="PANTHER" id="PTHR46910:SF3">
    <property type="entry name" value="HALOTOLERANCE PROTEIN 9-RELATED"/>
    <property type="match status" value="1"/>
</dbReference>
<dbReference type="GO" id="GO:0045944">
    <property type="term" value="P:positive regulation of transcription by RNA polymerase II"/>
    <property type="evidence" value="ECO:0007669"/>
    <property type="project" value="UniProtKB-ARBA"/>
</dbReference>
<keyword evidence="2" id="KW-0479">Metal-binding</keyword>
<dbReference type="AlphaFoldDB" id="A0AAV5QY60"/>
<feature type="compositionally biased region" description="Polar residues" evidence="5">
    <location>
        <begin position="1"/>
        <end position="10"/>
    </location>
</feature>
<evidence type="ECO:0000313" key="8">
    <source>
        <dbReference type="EMBL" id="GMM39028.1"/>
    </source>
</evidence>
<reference evidence="8 9" key="1">
    <citation type="journal article" date="2023" name="Elife">
        <title>Identification of key yeast species and microbe-microbe interactions impacting larval growth of Drosophila in the wild.</title>
        <authorList>
            <person name="Mure A."/>
            <person name="Sugiura Y."/>
            <person name="Maeda R."/>
            <person name="Honda K."/>
            <person name="Sakurai N."/>
            <person name="Takahashi Y."/>
            <person name="Watada M."/>
            <person name="Katoh T."/>
            <person name="Gotoh A."/>
            <person name="Gotoh Y."/>
            <person name="Taniguchi I."/>
            <person name="Nakamura K."/>
            <person name="Hayashi T."/>
            <person name="Katayama T."/>
            <person name="Uemura T."/>
            <person name="Hattori Y."/>
        </authorList>
    </citation>
    <scope>NUCLEOTIDE SEQUENCE [LARGE SCALE GENOMIC DNA]</scope>
    <source>
        <strain evidence="8 9">SC-9</strain>
    </source>
</reference>
<dbReference type="PROSITE" id="PS00463">
    <property type="entry name" value="ZN2_CY6_FUNGAL_1"/>
    <property type="match status" value="1"/>
</dbReference>
<dbReference type="Proteomes" id="UP001360560">
    <property type="component" value="Unassembled WGS sequence"/>
</dbReference>
<dbReference type="Pfam" id="PF00172">
    <property type="entry name" value="Zn_clus"/>
    <property type="match status" value="1"/>
</dbReference>
<keyword evidence="6" id="KW-0812">Transmembrane</keyword>
<evidence type="ECO:0000256" key="2">
    <source>
        <dbReference type="ARBA" id="ARBA00022723"/>
    </source>
</evidence>
<comment type="subcellular location">
    <subcellularLocation>
        <location evidence="1">Nucleus</location>
    </subcellularLocation>
</comment>
<dbReference type="SUPFAM" id="SSF57701">
    <property type="entry name" value="Zn2/Cys6 DNA-binding domain"/>
    <property type="match status" value="1"/>
</dbReference>
<protein>
    <recommendedName>
        <fullName evidence="7">Zn(2)-C6 fungal-type domain-containing protein</fullName>
    </recommendedName>
</protein>